<feature type="compositionally biased region" description="Basic and acidic residues" evidence="6">
    <location>
        <begin position="177"/>
        <end position="187"/>
    </location>
</feature>
<evidence type="ECO:0000256" key="5">
    <source>
        <dbReference type="ARBA" id="ARBA00023172"/>
    </source>
</evidence>
<dbReference type="PANTHER" id="PTHR45900">
    <property type="entry name" value="RECA"/>
    <property type="match status" value="1"/>
</dbReference>
<dbReference type="Pfam" id="PF00154">
    <property type="entry name" value="RecA_N"/>
    <property type="match status" value="1"/>
</dbReference>
<keyword evidence="3" id="KW-0547">Nucleotide-binding</keyword>
<dbReference type="PANTHER" id="PTHR45900:SF1">
    <property type="entry name" value="MITOCHONDRIAL DNA REPAIR PROTEIN RECA HOMOLOG-RELATED"/>
    <property type="match status" value="1"/>
</dbReference>
<organism evidence="8">
    <name type="scientific">Tunturiibacter gelidiferens</name>
    <dbReference type="NCBI Taxonomy" id="3069689"/>
    <lineage>
        <taxon>Bacteria</taxon>
        <taxon>Pseudomonadati</taxon>
        <taxon>Acidobacteriota</taxon>
        <taxon>Terriglobia</taxon>
        <taxon>Terriglobales</taxon>
        <taxon>Acidobacteriaceae</taxon>
        <taxon>Tunturiibacter</taxon>
    </lineage>
</organism>
<keyword evidence="5" id="KW-0233">DNA recombination</keyword>
<evidence type="ECO:0000259" key="7">
    <source>
        <dbReference type="Pfam" id="PF00154"/>
    </source>
</evidence>
<comment type="similarity">
    <text evidence="1">Belongs to the RecA family.</text>
</comment>
<feature type="domain" description="RecA-like N-terminal" evidence="7">
    <location>
        <begin position="34"/>
        <end position="109"/>
    </location>
</feature>
<reference evidence="8" key="1">
    <citation type="submission" date="2023-08" db="EMBL/GenBank/DDBJ databases">
        <authorList>
            <person name="Messyasz A."/>
            <person name="Mannisto M.K."/>
            <person name="Kerkhof L.J."/>
            <person name="Haggblom M."/>
        </authorList>
    </citation>
    <scope>NUCLEOTIDE SEQUENCE</scope>
    <source>
        <strain evidence="8">M8UP39</strain>
    </source>
</reference>
<evidence type="ECO:0000256" key="4">
    <source>
        <dbReference type="ARBA" id="ARBA00022840"/>
    </source>
</evidence>
<dbReference type="GO" id="GO:0006281">
    <property type="term" value="P:DNA repair"/>
    <property type="evidence" value="ECO:0007669"/>
    <property type="project" value="InterPro"/>
</dbReference>
<dbReference type="Gene3D" id="3.40.50.300">
    <property type="entry name" value="P-loop containing nucleotide triphosphate hydrolases"/>
    <property type="match status" value="1"/>
</dbReference>
<dbReference type="SUPFAM" id="SSF52540">
    <property type="entry name" value="P-loop containing nucleoside triphosphate hydrolases"/>
    <property type="match status" value="1"/>
</dbReference>
<dbReference type="EMBL" id="CP132938">
    <property type="protein sequence ID" value="XCB22008.1"/>
    <property type="molecule type" value="Genomic_DNA"/>
</dbReference>
<dbReference type="GO" id="GO:0006310">
    <property type="term" value="P:DNA recombination"/>
    <property type="evidence" value="ECO:0007669"/>
    <property type="project" value="UniProtKB-KW"/>
</dbReference>
<proteinExistence type="inferred from homology"/>
<evidence type="ECO:0000256" key="1">
    <source>
        <dbReference type="ARBA" id="ARBA00009391"/>
    </source>
</evidence>
<accession>A0AAU7YZG1</accession>
<evidence type="ECO:0000256" key="2">
    <source>
        <dbReference type="ARBA" id="ARBA00015553"/>
    </source>
</evidence>
<dbReference type="GO" id="GO:0005524">
    <property type="term" value="F:ATP binding"/>
    <property type="evidence" value="ECO:0007669"/>
    <property type="project" value="UniProtKB-KW"/>
</dbReference>
<reference evidence="8" key="2">
    <citation type="journal article" date="2024" name="Environ. Microbiol.">
        <title>Genome analysis and description of Tunturibacter gen. nov. expands the diversity of Terriglobia in tundra soils.</title>
        <authorList>
            <person name="Messyasz A."/>
            <person name="Mannisto M.K."/>
            <person name="Kerkhof L.J."/>
            <person name="Haggblom M.M."/>
        </authorList>
    </citation>
    <scope>NUCLEOTIDE SEQUENCE</scope>
    <source>
        <strain evidence="8">M8UP39</strain>
    </source>
</reference>
<dbReference type="KEGG" id="tgi:RBB81_20885"/>
<protein>
    <recommendedName>
        <fullName evidence="2">Protein RecA</fullName>
    </recommendedName>
</protein>
<dbReference type="InterPro" id="IPR013765">
    <property type="entry name" value="DNA_recomb/repair_RecA"/>
</dbReference>
<dbReference type="InterPro" id="IPR049428">
    <property type="entry name" value="RecA-like_N"/>
</dbReference>
<dbReference type="InterPro" id="IPR027417">
    <property type="entry name" value="P-loop_NTPase"/>
</dbReference>
<gene>
    <name evidence="8" type="ORF">RBB81_20885</name>
</gene>
<evidence type="ECO:0000256" key="3">
    <source>
        <dbReference type="ARBA" id="ARBA00022741"/>
    </source>
</evidence>
<dbReference type="AlphaFoldDB" id="A0AAU7YZG1"/>
<feature type="region of interest" description="Disordered" evidence="6">
    <location>
        <begin position="174"/>
        <end position="203"/>
    </location>
</feature>
<name>A0AAU7YZG1_9BACT</name>
<evidence type="ECO:0000313" key="8">
    <source>
        <dbReference type="EMBL" id="XCB22008.1"/>
    </source>
</evidence>
<evidence type="ECO:0000256" key="6">
    <source>
        <dbReference type="SAM" id="MobiDB-lite"/>
    </source>
</evidence>
<dbReference type="RefSeq" id="WP_353072000.1">
    <property type="nucleotide sequence ID" value="NZ_CP132938.1"/>
</dbReference>
<sequence length="344" mass="36800">MPTTATIRTQIEAALAHKIPSALTPAPKMIRPVAETGIQSLDNLLQGGLPIGAISELVGPECSGRTDIALSFVAHLTQASKVCAWIDASNNFDPVSAAAAGVDLERLLWVRCGAVQEAEKRPARTFVLPDRYLVPRPAKQGLHGGGCGAHPRGEAKGLSGAVSDLLGPQSFAPRCAEPQRRAREERPSFVASDEPTAVTSRRYVPTSKPWGRIEQALGAADLLLQGGGFSGVVLDMAGLAPEFVSRIQLSTWFRYRAAAERTQSSVLLLTQHPCAKSSAELLLLLQPAEVISNDATVFTGIQPHVEVTRRRFAPNTSNVVLLRKPPKNVTGVTWDCRTAWAGAR</sequence>
<dbReference type="GO" id="GO:0003697">
    <property type="term" value="F:single-stranded DNA binding"/>
    <property type="evidence" value="ECO:0007669"/>
    <property type="project" value="InterPro"/>
</dbReference>
<keyword evidence="4" id="KW-0067">ATP-binding</keyword>